<dbReference type="Pfam" id="PF02852">
    <property type="entry name" value="Pyr_redox_dim"/>
    <property type="match status" value="1"/>
</dbReference>
<feature type="binding site" evidence="9">
    <location>
        <position position="373"/>
    </location>
    <ligand>
        <name>FAD</name>
        <dbReference type="ChEBI" id="CHEBI:57692"/>
    </ligand>
</feature>
<feature type="binding site" evidence="9">
    <location>
        <begin position="204"/>
        <end position="206"/>
    </location>
    <ligand>
        <name>FAD</name>
        <dbReference type="ChEBI" id="CHEBI:57692"/>
    </ligand>
</feature>
<reference evidence="15 16" key="1">
    <citation type="submission" date="2014-03" db="EMBL/GenBank/DDBJ databases">
        <title>Genomics of Bifidobacteria.</title>
        <authorList>
            <person name="Ventura M."/>
            <person name="Milani C."/>
            <person name="Lugli G.A."/>
        </authorList>
    </citation>
    <scope>NUCLEOTIDE SEQUENCE [LARGE SCALE GENOMIC DNA]</scope>
    <source>
        <strain evidence="15 16">DSM 21395</strain>
    </source>
</reference>
<accession>A0A087CA66</accession>
<dbReference type="GO" id="GO:0050660">
    <property type="term" value="F:flavin adenine dinucleotide binding"/>
    <property type="evidence" value="ECO:0007669"/>
    <property type="project" value="TreeGrafter"/>
</dbReference>
<dbReference type="PROSITE" id="PS00076">
    <property type="entry name" value="PYRIDINE_REDOX_1"/>
    <property type="match status" value="1"/>
</dbReference>
<dbReference type="SUPFAM" id="SSF55424">
    <property type="entry name" value="FAD/NAD-linked reductases, dimerisation (C-terminal) domain"/>
    <property type="match status" value="1"/>
</dbReference>
<dbReference type="STRING" id="1437603.GCA_000771525_01045"/>
<keyword evidence="16" id="KW-1185">Reference proteome</keyword>
<evidence type="ECO:0000256" key="2">
    <source>
        <dbReference type="ARBA" id="ARBA00022630"/>
    </source>
</evidence>
<dbReference type="InterPro" id="IPR004099">
    <property type="entry name" value="Pyr_nucl-diS_OxRdtase_dimer"/>
</dbReference>
<feature type="disulfide bond" description="Redox-active" evidence="10">
    <location>
        <begin position="84"/>
        <end position="89"/>
    </location>
</feature>
<comment type="similarity">
    <text evidence="1 11">Belongs to the class-I pyridine nucleotide-disulfide oxidoreductase family.</text>
</comment>
<feature type="active site" description="Proton acceptor" evidence="8">
    <location>
        <position position="512"/>
    </location>
</feature>
<feature type="domain" description="Pyridine nucleotide-disulphide oxidoreductase dimerisation" evidence="13">
    <location>
        <begin position="408"/>
        <end position="522"/>
    </location>
</feature>
<proteinExistence type="inferred from homology"/>
<comment type="cofactor">
    <cofactor evidence="9">
        <name>FAD</name>
        <dbReference type="ChEBI" id="CHEBI:57692"/>
    </cofactor>
    <text evidence="9">Binds 1 FAD per subunit.</text>
</comment>
<dbReference type="RefSeq" id="WP_081882705.1">
    <property type="nucleotide sequence ID" value="NZ_JDUO01000003.1"/>
</dbReference>
<dbReference type="Gene3D" id="3.50.50.60">
    <property type="entry name" value="FAD/NAD(P)-binding domain"/>
    <property type="match status" value="2"/>
</dbReference>
<gene>
    <name evidence="15" type="ORF">BMON_0034</name>
</gene>
<keyword evidence="4 11" id="KW-0560">Oxidoreductase</keyword>
<dbReference type="InterPro" id="IPR023753">
    <property type="entry name" value="FAD/NAD-binding_dom"/>
</dbReference>
<name>A0A087CA66_9BIFI</name>
<evidence type="ECO:0000256" key="4">
    <source>
        <dbReference type="ARBA" id="ARBA00023002"/>
    </source>
</evidence>
<evidence type="ECO:0000259" key="13">
    <source>
        <dbReference type="Pfam" id="PF02852"/>
    </source>
</evidence>
<evidence type="ECO:0000313" key="15">
    <source>
        <dbReference type="EMBL" id="KFI80166.1"/>
    </source>
</evidence>
<organism evidence="15 16">
    <name type="scientific">Bifidobacterium mongoliense DSM 21395</name>
    <dbReference type="NCBI Taxonomy" id="1437603"/>
    <lineage>
        <taxon>Bacteria</taxon>
        <taxon>Bacillati</taxon>
        <taxon>Actinomycetota</taxon>
        <taxon>Actinomycetes</taxon>
        <taxon>Bifidobacteriales</taxon>
        <taxon>Bifidobacteriaceae</taxon>
        <taxon>Bifidobacterium</taxon>
    </lineage>
</organism>
<evidence type="ECO:0000256" key="7">
    <source>
        <dbReference type="ARBA" id="ARBA00023284"/>
    </source>
</evidence>
<feature type="region of interest" description="Disordered" evidence="12">
    <location>
        <begin position="1"/>
        <end position="28"/>
    </location>
</feature>
<evidence type="ECO:0000256" key="5">
    <source>
        <dbReference type="ARBA" id="ARBA00023027"/>
    </source>
</evidence>
<evidence type="ECO:0000259" key="14">
    <source>
        <dbReference type="Pfam" id="PF07992"/>
    </source>
</evidence>
<dbReference type="InterPro" id="IPR012999">
    <property type="entry name" value="Pyr_OxRdtase_I_AS"/>
</dbReference>
<dbReference type="eggNOG" id="COG1249">
    <property type="taxonomic scope" value="Bacteria"/>
</dbReference>
<keyword evidence="9" id="KW-0547">Nucleotide-binding</keyword>
<dbReference type="InterPro" id="IPR016156">
    <property type="entry name" value="FAD/NAD-linked_Rdtase_dimer_sf"/>
</dbReference>
<dbReference type="InterPro" id="IPR001100">
    <property type="entry name" value="Pyr_nuc-diS_OxRdtase"/>
</dbReference>
<dbReference type="PIRSF" id="PIRSF000350">
    <property type="entry name" value="Mercury_reductase_MerA"/>
    <property type="match status" value="1"/>
</dbReference>
<evidence type="ECO:0000256" key="11">
    <source>
        <dbReference type="RuleBase" id="RU003691"/>
    </source>
</evidence>
<keyword evidence="5 9" id="KW-0520">NAD</keyword>
<evidence type="ECO:0000256" key="1">
    <source>
        <dbReference type="ARBA" id="ARBA00007532"/>
    </source>
</evidence>
<dbReference type="SUPFAM" id="SSF51905">
    <property type="entry name" value="FAD/NAD(P)-binding domain"/>
    <property type="match status" value="1"/>
</dbReference>
<evidence type="ECO:0000256" key="8">
    <source>
        <dbReference type="PIRSR" id="PIRSR000350-2"/>
    </source>
</evidence>
<dbReference type="GO" id="GO:0004148">
    <property type="term" value="F:dihydrolipoyl dehydrogenase (NADH) activity"/>
    <property type="evidence" value="ECO:0007669"/>
    <property type="project" value="UniProtKB-EC"/>
</dbReference>
<feature type="binding site" evidence="9">
    <location>
        <position position="332"/>
    </location>
    <ligand>
        <name>NAD(+)</name>
        <dbReference type="ChEBI" id="CHEBI:57540"/>
    </ligand>
</feature>
<evidence type="ECO:0000256" key="6">
    <source>
        <dbReference type="ARBA" id="ARBA00023157"/>
    </source>
</evidence>
<feature type="domain" description="FAD/NAD(P)-binding" evidence="14">
    <location>
        <begin position="47"/>
        <end position="388"/>
    </location>
</feature>
<sequence>MTPSTADTTHTPQTGANDPDTADRNTTENDVQATANAAASGAPGTADVIIIGSGPGGYATALRAAELGRSVVLVERGDALGGTCLNRGCIPTKALITTARAVDAVRQAPNVGIDATITGIDFGTMVTYKNRIVRTMTEGLRGLLAHRGVVVLQGEATVTDPARRMVTIQANGGRDQVLCFRKAGVSESCGTTVNVQADDIVLATGSRPTPLPCHDFAGALIDSTQALSLVHVPATATIIGSGSIAVEFATIWSAGGCEVTMLIRHGRALSHWDRRSGTTLTRELKRRGIHIIPDTQITGVDVGVNLGATVHYTDAAGQERTIFSELALTAIGRVPNTDDAWCRALGVDMDDDGHIVTDAYGRTKASGIWAVGDITRGPGLASRAFAQGITIAERMAGHDCTPVDDDAVAQVVFSSPEAATVGCTMEQARDREDLDHVRESMYPMLSNARMLMSGSAGSMSIVSGERREQPGVEVVLGVHIVAPNASDMIGEAEQIIANRIPLDRASSLTHPHPTFSEAFGEALLLADGRPLHTR</sequence>
<feature type="compositionally biased region" description="Polar residues" evidence="12">
    <location>
        <begin position="1"/>
        <end position="16"/>
    </location>
</feature>
<keyword evidence="3 9" id="KW-0274">FAD</keyword>
<dbReference type="OrthoDB" id="4678789at2"/>
<dbReference type="Gene3D" id="3.30.390.30">
    <property type="match status" value="1"/>
</dbReference>
<evidence type="ECO:0000256" key="3">
    <source>
        <dbReference type="ARBA" id="ARBA00022827"/>
    </source>
</evidence>
<dbReference type="PANTHER" id="PTHR22912:SF217">
    <property type="entry name" value="DIHYDROLIPOYL DEHYDROGENASE"/>
    <property type="match status" value="1"/>
</dbReference>
<dbReference type="PRINTS" id="PR00411">
    <property type="entry name" value="PNDRDTASEI"/>
</dbReference>
<dbReference type="InterPro" id="IPR050151">
    <property type="entry name" value="Class-I_Pyr_Nuc-Dis_Oxidored"/>
</dbReference>
<dbReference type="AlphaFoldDB" id="A0A087CA66"/>
<dbReference type="Pfam" id="PF07992">
    <property type="entry name" value="Pyr_redox_2"/>
    <property type="match status" value="1"/>
</dbReference>
<evidence type="ECO:0000256" key="10">
    <source>
        <dbReference type="PIRSR" id="PIRSR000350-4"/>
    </source>
</evidence>
<evidence type="ECO:0000313" key="16">
    <source>
        <dbReference type="Proteomes" id="UP000029082"/>
    </source>
</evidence>
<dbReference type="GeneID" id="93094173"/>
<keyword evidence="6" id="KW-1015">Disulfide bond</keyword>
<dbReference type="EC" id="1.8.1.4" evidence="15"/>
<dbReference type="InterPro" id="IPR036188">
    <property type="entry name" value="FAD/NAD-bd_sf"/>
</dbReference>
<evidence type="ECO:0000256" key="9">
    <source>
        <dbReference type="PIRSR" id="PIRSR000350-3"/>
    </source>
</evidence>
<protein>
    <submittedName>
        <fullName evidence="15">Dihydrolipoamide dehydrogenase</fullName>
        <ecNumber evidence="15">1.8.1.4</ecNumber>
    </submittedName>
</protein>
<keyword evidence="7 11" id="KW-0676">Redox-active center</keyword>
<dbReference type="Proteomes" id="UP000029082">
    <property type="component" value="Unassembled WGS sequence"/>
</dbReference>
<feature type="binding site" evidence="9">
    <location>
        <position position="93"/>
    </location>
    <ligand>
        <name>FAD</name>
        <dbReference type="ChEBI" id="CHEBI:57692"/>
    </ligand>
</feature>
<dbReference type="GO" id="GO:0006103">
    <property type="term" value="P:2-oxoglutarate metabolic process"/>
    <property type="evidence" value="ECO:0007669"/>
    <property type="project" value="TreeGrafter"/>
</dbReference>
<dbReference type="EMBL" id="JGZE01000001">
    <property type="protein sequence ID" value="KFI80166.1"/>
    <property type="molecule type" value="Genomic_DNA"/>
</dbReference>
<comment type="caution">
    <text evidence="15">The sequence shown here is derived from an EMBL/GenBank/DDBJ whole genome shotgun (WGS) entry which is preliminary data.</text>
</comment>
<evidence type="ECO:0000256" key="12">
    <source>
        <dbReference type="SAM" id="MobiDB-lite"/>
    </source>
</evidence>
<keyword evidence="2 11" id="KW-0285">Flavoprotein</keyword>
<dbReference type="PRINTS" id="PR00368">
    <property type="entry name" value="FADPNR"/>
</dbReference>
<dbReference type="PANTHER" id="PTHR22912">
    <property type="entry name" value="DISULFIDE OXIDOREDUCTASE"/>
    <property type="match status" value="1"/>
</dbReference>
<feature type="binding site" evidence="9">
    <location>
        <begin position="240"/>
        <end position="247"/>
    </location>
    <ligand>
        <name>NAD(+)</name>
        <dbReference type="ChEBI" id="CHEBI:57540"/>
    </ligand>
</feature>